<reference evidence="1 2" key="1">
    <citation type="journal article" date="2015" name="Genome Announc.">
        <title>Expanding the biotechnology potential of lactobacilli through comparative genomics of 213 strains and associated genera.</title>
        <authorList>
            <person name="Sun Z."/>
            <person name="Harris H.M."/>
            <person name="McCann A."/>
            <person name="Guo C."/>
            <person name="Argimon S."/>
            <person name="Zhang W."/>
            <person name="Yang X."/>
            <person name="Jeffery I.B."/>
            <person name="Cooney J.C."/>
            <person name="Kagawa T.F."/>
            <person name="Liu W."/>
            <person name="Song Y."/>
            <person name="Salvetti E."/>
            <person name="Wrobel A."/>
            <person name="Rasinkangas P."/>
            <person name="Parkhill J."/>
            <person name="Rea M.C."/>
            <person name="O'Sullivan O."/>
            <person name="Ritari J."/>
            <person name="Douillard F.P."/>
            <person name="Paul Ross R."/>
            <person name="Yang R."/>
            <person name="Briner A.E."/>
            <person name="Felis G.E."/>
            <person name="de Vos W.M."/>
            <person name="Barrangou R."/>
            <person name="Klaenhammer T.R."/>
            <person name="Caufield P.W."/>
            <person name="Cui Y."/>
            <person name="Zhang H."/>
            <person name="O'Toole P.W."/>
        </authorList>
    </citation>
    <scope>NUCLEOTIDE SEQUENCE [LARGE SCALE GENOMIC DNA]</scope>
    <source>
        <strain evidence="1 2">DSM 16991</strain>
    </source>
</reference>
<dbReference type="Proteomes" id="UP000050949">
    <property type="component" value="Unassembled WGS sequence"/>
</dbReference>
<gene>
    <name evidence="1" type="ORF">FC91_GL000637</name>
</gene>
<name>A0A0R1XCT7_9LACO</name>
<dbReference type="InterPro" id="IPR011256">
    <property type="entry name" value="Reg_factor_effector_dom_sf"/>
</dbReference>
<comment type="caution">
    <text evidence="1">The sequence shown here is derived from an EMBL/GenBank/DDBJ whole genome shotgun (WGS) entry which is preliminary data.</text>
</comment>
<dbReference type="PATRIC" id="fig|1122147.4.peg.659"/>
<dbReference type="eggNOG" id="COG4832">
    <property type="taxonomic scope" value="Bacteria"/>
</dbReference>
<proteinExistence type="predicted"/>
<protein>
    <recommendedName>
        <fullName evidence="3">GyrI-like small molecule binding domain-containing protein</fullName>
    </recommendedName>
</protein>
<dbReference type="Gene3D" id="3.20.80.10">
    <property type="entry name" value="Regulatory factor, effector binding domain"/>
    <property type="match status" value="1"/>
</dbReference>
<dbReference type="AlphaFoldDB" id="A0A0R1XCT7"/>
<sequence length="218" mass="24379">MTGRKRKAGIIMAQFDYRIDEQTEYNLGDTPSLVMLTERNYLMFQGTGEAQLANPEFKDAAAAMYAFAAGIKEQARHSKLIDWFRDYVPYPLSVYRTPHGAYTMLIKQPNFTVPELLTAAQAAAGPLTAAARQVAYRRTEEGVEVQLLQKGPVTEASSVFTTLTDFMQAHGMTRAQDGYRTVYLDNILTTPADQVRTLVRIPVTVRDPDAGDYEIARN</sequence>
<accession>A0A0R1XCT7</accession>
<organism evidence="1 2">
    <name type="scientific">Schleiferilactobacillus harbinensis DSM 16991</name>
    <dbReference type="NCBI Taxonomy" id="1122147"/>
    <lineage>
        <taxon>Bacteria</taxon>
        <taxon>Bacillati</taxon>
        <taxon>Bacillota</taxon>
        <taxon>Bacilli</taxon>
        <taxon>Lactobacillales</taxon>
        <taxon>Lactobacillaceae</taxon>
        <taxon>Schleiferilactobacillus</taxon>
    </lineage>
</organism>
<evidence type="ECO:0000313" key="2">
    <source>
        <dbReference type="Proteomes" id="UP000050949"/>
    </source>
</evidence>
<evidence type="ECO:0008006" key="3">
    <source>
        <dbReference type="Google" id="ProtNLM"/>
    </source>
</evidence>
<evidence type="ECO:0000313" key="1">
    <source>
        <dbReference type="EMBL" id="KRM25721.1"/>
    </source>
</evidence>
<dbReference type="EMBL" id="AZFW01000103">
    <property type="protein sequence ID" value="KRM25721.1"/>
    <property type="molecule type" value="Genomic_DNA"/>
</dbReference>